<comment type="caution">
    <text evidence="2">The sequence shown here is derived from an EMBL/GenBank/DDBJ whole genome shotgun (WGS) entry which is preliminary data.</text>
</comment>
<proteinExistence type="predicted"/>
<accession>A0A2S9SQP8</accession>
<dbReference type="InterPro" id="IPR043519">
    <property type="entry name" value="NT_sf"/>
</dbReference>
<reference evidence="2 3" key="1">
    <citation type="submission" date="2017-09" db="EMBL/GenBank/DDBJ databases">
        <title>Reassesment of A. cryaerophilus.</title>
        <authorList>
            <person name="Perez-Cataluna A."/>
            <person name="Collado L."/>
            <person name="Salgado O."/>
            <person name="Lefinanco V."/>
            <person name="Figueras M.J."/>
        </authorList>
    </citation>
    <scope>NUCLEOTIDE SEQUENCE [LARGE SCALE GENOMIC DNA]</scope>
    <source>
        <strain evidence="2 3">LMG 9871</strain>
    </source>
</reference>
<protein>
    <submittedName>
        <fullName evidence="2">Nucleotidyltransferase</fullName>
    </submittedName>
</protein>
<dbReference type="EMBL" id="NXGH01000023">
    <property type="protein sequence ID" value="PRM88849.1"/>
    <property type="molecule type" value="Genomic_DNA"/>
</dbReference>
<dbReference type="OrthoDB" id="5334523at2"/>
<dbReference type="InterPro" id="IPR041633">
    <property type="entry name" value="Polbeta"/>
</dbReference>
<name>A0A2S9SQP8_9BACT</name>
<dbReference type="Proteomes" id="UP000238649">
    <property type="component" value="Unassembled WGS sequence"/>
</dbReference>
<gene>
    <name evidence="2" type="ORF">CJ671_08040</name>
</gene>
<evidence type="ECO:0000313" key="3">
    <source>
        <dbReference type="Proteomes" id="UP000238649"/>
    </source>
</evidence>
<feature type="domain" description="Polymerase beta nucleotidyltransferase" evidence="1">
    <location>
        <begin position="21"/>
        <end position="98"/>
    </location>
</feature>
<sequence>MKFVQKEFSMKKEEILDKLKEIKPLYEKEGLEILGLFGSYAKDTQNEFSDIDIAYRLDYNKFSQKYVDGFSKLLRIEEMKDELKKIFKKNIDFVPDKNKKILQEIIYV</sequence>
<evidence type="ECO:0000259" key="1">
    <source>
        <dbReference type="Pfam" id="PF18765"/>
    </source>
</evidence>
<dbReference type="CDD" id="cd05403">
    <property type="entry name" value="NT_KNTase_like"/>
    <property type="match status" value="1"/>
</dbReference>
<dbReference type="AlphaFoldDB" id="A0A2S9SQP8"/>
<dbReference type="Gene3D" id="3.30.460.10">
    <property type="entry name" value="Beta Polymerase, domain 2"/>
    <property type="match status" value="1"/>
</dbReference>
<dbReference type="SUPFAM" id="SSF81301">
    <property type="entry name" value="Nucleotidyltransferase"/>
    <property type="match status" value="1"/>
</dbReference>
<dbReference type="GO" id="GO:0016740">
    <property type="term" value="F:transferase activity"/>
    <property type="evidence" value="ECO:0007669"/>
    <property type="project" value="UniProtKB-KW"/>
</dbReference>
<dbReference type="Pfam" id="PF18765">
    <property type="entry name" value="Polbeta"/>
    <property type="match status" value="1"/>
</dbReference>
<keyword evidence="2" id="KW-0808">Transferase</keyword>
<organism evidence="2 3">
    <name type="scientific">Aliarcobacter cryaerophilus</name>
    <dbReference type="NCBI Taxonomy" id="28198"/>
    <lineage>
        <taxon>Bacteria</taxon>
        <taxon>Pseudomonadati</taxon>
        <taxon>Campylobacterota</taxon>
        <taxon>Epsilonproteobacteria</taxon>
        <taxon>Campylobacterales</taxon>
        <taxon>Arcobacteraceae</taxon>
        <taxon>Aliarcobacter</taxon>
    </lineage>
</organism>
<evidence type="ECO:0000313" key="2">
    <source>
        <dbReference type="EMBL" id="PRM88849.1"/>
    </source>
</evidence>